<dbReference type="SUPFAM" id="SSF50129">
    <property type="entry name" value="GroES-like"/>
    <property type="match status" value="1"/>
</dbReference>
<evidence type="ECO:0000259" key="1">
    <source>
        <dbReference type="SMART" id="SM00829"/>
    </source>
</evidence>
<feature type="domain" description="Enoyl reductase (ER)" evidence="1">
    <location>
        <begin position="22"/>
        <end position="338"/>
    </location>
</feature>
<dbReference type="SUPFAM" id="SSF51735">
    <property type="entry name" value="NAD(P)-binding Rossmann-fold domains"/>
    <property type="match status" value="1"/>
</dbReference>
<dbReference type="InterPro" id="IPR013154">
    <property type="entry name" value="ADH-like_N"/>
</dbReference>
<dbReference type="InterPro" id="IPR020843">
    <property type="entry name" value="ER"/>
</dbReference>
<dbReference type="InterPro" id="IPR011032">
    <property type="entry name" value="GroES-like_sf"/>
</dbReference>
<organism evidence="2 3">
    <name type="scientific">Anoxybacillus andreesenii</name>
    <dbReference type="NCBI Taxonomy" id="1325932"/>
    <lineage>
        <taxon>Bacteria</taxon>
        <taxon>Bacillati</taxon>
        <taxon>Bacillota</taxon>
        <taxon>Bacilli</taxon>
        <taxon>Bacillales</taxon>
        <taxon>Anoxybacillaceae</taxon>
        <taxon>Anoxybacillus</taxon>
    </lineage>
</organism>
<evidence type="ECO:0000313" key="3">
    <source>
        <dbReference type="Proteomes" id="UP001231362"/>
    </source>
</evidence>
<reference evidence="2 3" key="1">
    <citation type="submission" date="2023-07" db="EMBL/GenBank/DDBJ databases">
        <title>Genomic Encyclopedia of Type Strains, Phase IV (KMG-IV): sequencing the most valuable type-strain genomes for metagenomic binning, comparative biology and taxonomic classification.</title>
        <authorList>
            <person name="Goeker M."/>
        </authorList>
    </citation>
    <scope>NUCLEOTIDE SEQUENCE [LARGE SCALE GENOMIC DNA]</scope>
    <source>
        <strain evidence="2 3">DSM 23948</strain>
    </source>
</reference>
<dbReference type="Gene3D" id="3.90.180.10">
    <property type="entry name" value="Medium-chain alcohol dehydrogenases, catalytic domain"/>
    <property type="match status" value="1"/>
</dbReference>
<dbReference type="Proteomes" id="UP001231362">
    <property type="component" value="Unassembled WGS sequence"/>
</dbReference>
<proteinExistence type="predicted"/>
<dbReference type="Pfam" id="PF08240">
    <property type="entry name" value="ADH_N"/>
    <property type="match status" value="1"/>
</dbReference>
<accession>A0ABT9V6Q6</accession>
<sequence>MEENNAKKGDLMKAVVHAEQLGIDGLTYRDIEETQPQAGEVRVRLKGAGLNHRDLFVLTRHKETDPPLIIGSDGVGIVDAVGEGVTNVKVGDEVIINPGLGWREKTEAPPAGFEIVGLPFHGTFAEKIVIPAENAVPKPKFLTWEEASVLSLAALTGYRALFTRGKVEKGMKVLIPGIGSGVATFLLQFAKAAGATVYVTSRSEEKCKKALEMGADKAFNSNEDWTKALGGEKMDLIIESVGAATFNKSLDQLRLGGTMVTFGASAGDVVELDLRRFFYGQFNLLGTTMGSGEEYREMLAFIEKHEIRPVLDQTYQLSEFKEAFERMEKAEQLGKIGFVIE</sequence>
<gene>
    <name evidence="2" type="ORF">J2S07_002960</name>
</gene>
<dbReference type="Pfam" id="PF00107">
    <property type="entry name" value="ADH_zinc_N"/>
    <property type="match status" value="1"/>
</dbReference>
<dbReference type="InterPro" id="IPR013149">
    <property type="entry name" value="ADH-like_C"/>
</dbReference>
<keyword evidence="3" id="KW-1185">Reference proteome</keyword>
<dbReference type="InterPro" id="IPR036291">
    <property type="entry name" value="NAD(P)-bd_dom_sf"/>
</dbReference>
<evidence type="ECO:0000313" key="2">
    <source>
        <dbReference type="EMBL" id="MDQ0156639.1"/>
    </source>
</evidence>
<dbReference type="PANTHER" id="PTHR45033:SF3">
    <property type="entry name" value="DEHYDROGENASE, PUTATIVE (AFU_ORTHOLOGUE AFUA_2G13270)-RELATED"/>
    <property type="match status" value="1"/>
</dbReference>
<dbReference type="Gene3D" id="3.40.50.720">
    <property type="entry name" value="NAD(P)-binding Rossmann-like Domain"/>
    <property type="match status" value="1"/>
</dbReference>
<protein>
    <submittedName>
        <fullName evidence="2">Zinc-binding alcohol dehydrogenase/oxidoreductase</fullName>
    </submittedName>
</protein>
<dbReference type="SMART" id="SM00829">
    <property type="entry name" value="PKS_ER"/>
    <property type="match status" value="1"/>
</dbReference>
<dbReference type="PANTHER" id="PTHR45033">
    <property type="match status" value="1"/>
</dbReference>
<name>A0ABT9V6Q6_9BACL</name>
<dbReference type="EMBL" id="JAUSTU010000014">
    <property type="protein sequence ID" value="MDQ0156639.1"/>
    <property type="molecule type" value="Genomic_DNA"/>
</dbReference>
<comment type="caution">
    <text evidence="2">The sequence shown here is derived from an EMBL/GenBank/DDBJ whole genome shotgun (WGS) entry which is preliminary data.</text>
</comment>
<dbReference type="InterPro" id="IPR052711">
    <property type="entry name" value="Zinc_ADH-like"/>
</dbReference>